<dbReference type="Gene3D" id="3.10.129.10">
    <property type="entry name" value="Hotdog Thioesterase"/>
    <property type="match status" value="1"/>
</dbReference>
<dbReference type="OrthoDB" id="265761at2759"/>
<reference evidence="3 4" key="1">
    <citation type="journal article" date="2020" name="ISME J.">
        <title>Uncovering the hidden diversity of litter-decomposition mechanisms in mushroom-forming fungi.</title>
        <authorList>
            <person name="Floudas D."/>
            <person name="Bentzer J."/>
            <person name="Ahren D."/>
            <person name="Johansson T."/>
            <person name="Persson P."/>
            <person name="Tunlid A."/>
        </authorList>
    </citation>
    <scope>NUCLEOTIDE SEQUENCE [LARGE SCALE GENOMIC DNA]</scope>
    <source>
        <strain evidence="3 4">CBS 291.85</strain>
    </source>
</reference>
<feature type="compositionally biased region" description="Basic and acidic residues" evidence="2">
    <location>
        <begin position="391"/>
        <end position="403"/>
    </location>
</feature>
<feature type="region of interest" description="Disordered" evidence="2">
    <location>
        <begin position="223"/>
        <end position="322"/>
    </location>
</feature>
<comment type="similarity">
    <text evidence="1">Belongs to the lcsJ thioesterase family.</text>
</comment>
<accession>A0A8H5D0A9</accession>
<dbReference type="PANTHER" id="PTHR12475:SF4">
    <property type="entry name" value="PROTEIN THEM6"/>
    <property type="match status" value="1"/>
</dbReference>
<dbReference type="SUPFAM" id="SSF54637">
    <property type="entry name" value="Thioesterase/thiol ester dehydrase-isomerase"/>
    <property type="match status" value="1"/>
</dbReference>
<feature type="compositionally biased region" description="Polar residues" evidence="2">
    <location>
        <begin position="281"/>
        <end position="293"/>
    </location>
</feature>
<comment type="caution">
    <text evidence="3">The sequence shown here is derived from an EMBL/GenBank/DDBJ whole genome shotgun (WGS) entry which is preliminary data.</text>
</comment>
<dbReference type="Proteomes" id="UP000559256">
    <property type="component" value="Unassembled WGS sequence"/>
</dbReference>
<feature type="compositionally biased region" description="Polar residues" evidence="2">
    <location>
        <begin position="257"/>
        <end position="271"/>
    </location>
</feature>
<gene>
    <name evidence="3" type="ORF">D9758_014015</name>
</gene>
<organism evidence="3 4">
    <name type="scientific">Tetrapyrgos nigripes</name>
    <dbReference type="NCBI Taxonomy" id="182062"/>
    <lineage>
        <taxon>Eukaryota</taxon>
        <taxon>Fungi</taxon>
        <taxon>Dikarya</taxon>
        <taxon>Basidiomycota</taxon>
        <taxon>Agaricomycotina</taxon>
        <taxon>Agaricomycetes</taxon>
        <taxon>Agaricomycetidae</taxon>
        <taxon>Agaricales</taxon>
        <taxon>Marasmiineae</taxon>
        <taxon>Marasmiaceae</taxon>
        <taxon>Tetrapyrgos</taxon>
    </lineage>
</organism>
<feature type="compositionally biased region" description="Low complexity" evidence="2">
    <location>
        <begin position="294"/>
        <end position="318"/>
    </location>
</feature>
<feature type="compositionally biased region" description="Pro residues" evidence="2">
    <location>
        <begin position="597"/>
        <end position="612"/>
    </location>
</feature>
<evidence type="ECO:0000256" key="2">
    <source>
        <dbReference type="SAM" id="MobiDB-lite"/>
    </source>
</evidence>
<feature type="compositionally biased region" description="Basic and acidic residues" evidence="2">
    <location>
        <begin position="682"/>
        <end position="701"/>
    </location>
</feature>
<dbReference type="CDD" id="cd00586">
    <property type="entry name" value="4HBT"/>
    <property type="match status" value="1"/>
</dbReference>
<feature type="compositionally biased region" description="Polar residues" evidence="2">
    <location>
        <begin position="709"/>
        <end position="727"/>
    </location>
</feature>
<evidence type="ECO:0000313" key="3">
    <source>
        <dbReference type="EMBL" id="KAF5349837.1"/>
    </source>
</evidence>
<evidence type="ECO:0000313" key="4">
    <source>
        <dbReference type="Proteomes" id="UP000559256"/>
    </source>
</evidence>
<feature type="compositionally biased region" description="Polar residues" evidence="2">
    <location>
        <begin position="463"/>
        <end position="478"/>
    </location>
</feature>
<dbReference type="PANTHER" id="PTHR12475">
    <property type="match status" value="1"/>
</dbReference>
<feature type="compositionally biased region" description="Gly residues" evidence="2">
    <location>
        <begin position="750"/>
        <end position="759"/>
    </location>
</feature>
<dbReference type="InterPro" id="IPR051490">
    <property type="entry name" value="THEM6_lcsJ_thioesterase"/>
</dbReference>
<keyword evidence="4" id="KW-1185">Reference proteome</keyword>
<dbReference type="AlphaFoldDB" id="A0A8H5D0A9"/>
<feature type="compositionally biased region" description="Polar residues" evidence="2">
    <location>
        <begin position="437"/>
        <end position="448"/>
    </location>
</feature>
<feature type="region of interest" description="Disordered" evidence="2">
    <location>
        <begin position="367"/>
        <end position="630"/>
    </location>
</feature>
<evidence type="ECO:0000256" key="1">
    <source>
        <dbReference type="ARBA" id="ARBA00038476"/>
    </source>
</evidence>
<dbReference type="InterPro" id="IPR029069">
    <property type="entry name" value="HotDog_dom_sf"/>
</dbReference>
<sequence>MSSPGQFLQPSRQQIPVISALIRLFSSPEAVARMPMQLVEAVRGMLIGTAAGWRWNSAGKVLLWILLIANARALPFVWHVRVFRPLIYVRFEQLFVLAKSLFASKKEKERIMEEWIESISPVGRNPLKHVVVYKSFASFDECDYNLHLSNSSYAKALDGARFKLARELFTQFLRVGGHMPLAATHFHFIKEIPVMSSYEVRVSLGSWDEKWVYILCRFLTKNKPGHTQSKSSLSRPNKRPSFTSPSPSMFDHAPITDSGTPSLSSSATPNSGRDRNIVVDTGSSRNDTETNIDQTIRTLTSQLTQQSQSQPYSTPFSSRLPLEDDTEEGYTLHTVTVSLMCFKIGRITIPPVLVMAASGLCTPPSPPAYPGKADAGPGPGTSNTVSGQGEGKGDQDVDGKADAAPDPGPEPGSASLPNPFSPEDSTYPMLPPGLSGLTVSTDDLTTNDHPPVNGPQSRVLHDITTNPTVTLTAASPLSPSEPPKGTTMELALPKTPSTAPSSPEYPYYIYESESEYSQSQPQSPATGEPWSPLSPISPESSMRFRGRAGGIGGPIHGFYQGQGQGQNGYGSGGSREGEGDEYPYGDLNGYGYSNQGPTPPNPRPHSTRPPNPSRSTSASGSGLGLPYTHKNPPPHWKWVLKTISPPHGGSVKKMNRLMRGDWRGIPEDVRVRVKVPSTGTGIHRDANKEAGEHEDERKRESAYAGIASPDSTPAPSANGNANETTEIQLIKAEIPPSEGGGVNYGDTKAEGGGNVRWRG</sequence>
<feature type="compositionally biased region" description="Gly residues" evidence="2">
    <location>
        <begin position="547"/>
        <end position="574"/>
    </location>
</feature>
<feature type="compositionally biased region" description="Low complexity" evidence="2">
    <location>
        <begin position="500"/>
        <end position="524"/>
    </location>
</feature>
<protein>
    <submittedName>
        <fullName evidence="3">Uncharacterized protein</fullName>
    </submittedName>
</protein>
<proteinExistence type="inferred from homology"/>
<feature type="compositionally biased region" description="Polar residues" evidence="2">
    <location>
        <begin position="225"/>
        <end position="247"/>
    </location>
</feature>
<feature type="region of interest" description="Disordered" evidence="2">
    <location>
        <begin position="675"/>
        <end position="759"/>
    </location>
</feature>
<dbReference type="EMBL" id="JAACJM010000078">
    <property type="protein sequence ID" value="KAF5349837.1"/>
    <property type="molecule type" value="Genomic_DNA"/>
</dbReference>
<name>A0A8H5D0A9_9AGAR</name>
<dbReference type="Pfam" id="PF13279">
    <property type="entry name" value="4HBT_2"/>
    <property type="match status" value="1"/>
</dbReference>